<sequence>MTNYYAATAGAAVLGKVVPHSAVDELPVAGSYEAHYNLACKAMACGDFARAK</sequence>
<dbReference type="GeneID" id="25917859"/>
<gene>
    <name evidence="1" type="ORF">SARC_17355</name>
</gene>
<dbReference type="AlphaFoldDB" id="A0A0L0F086"/>
<dbReference type="EMBL" id="KQ252072">
    <property type="protein sequence ID" value="KNC70125.1"/>
    <property type="molecule type" value="Genomic_DNA"/>
</dbReference>
<accession>A0A0L0F086</accession>
<name>A0A0L0F086_9EUKA</name>
<keyword evidence="2" id="KW-1185">Reference proteome</keyword>
<evidence type="ECO:0000313" key="1">
    <source>
        <dbReference type="EMBL" id="KNC70125.1"/>
    </source>
</evidence>
<dbReference type="RefSeq" id="XP_014144027.1">
    <property type="nucleotide sequence ID" value="XM_014288552.1"/>
</dbReference>
<dbReference type="Proteomes" id="UP000054560">
    <property type="component" value="Unassembled WGS sequence"/>
</dbReference>
<proteinExistence type="predicted"/>
<reference evidence="1 2" key="1">
    <citation type="submission" date="2011-02" db="EMBL/GenBank/DDBJ databases">
        <title>The Genome Sequence of Sphaeroforma arctica JP610.</title>
        <authorList>
            <consortium name="The Broad Institute Genome Sequencing Platform"/>
            <person name="Russ C."/>
            <person name="Cuomo C."/>
            <person name="Young S.K."/>
            <person name="Zeng Q."/>
            <person name="Gargeya S."/>
            <person name="Alvarado L."/>
            <person name="Berlin A."/>
            <person name="Chapman S.B."/>
            <person name="Chen Z."/>
            <person name="Freedman E."/>
            <person name="Gellesch M."/>
            <person name="Goldberg J."/>
            <person name="Griggs A."/>
            <person name="Gujja S."/>
            <person name="Heilman E."/>
            <person name="Heiman D."/>
            <person name="Howarth C."/>
            <person name="Mehta T."/>
            <person name="Neiman D."/>
            <person name="Pearson M."/>
            <person name="Roberts A."/>
            <person name="Saif S."/>
            <person name="Shea T."/>
            <person name="Shenoy N."/>
            <person name="Sisk P."/>
            <person name="Stolte C."/>
            <person name="Sykes S."/>
            <person name="White J."/>
            <person name="Yandava C."/>
            <person name="Burger G."/>
            <person name="Gray M.W."/>
            <person name="Holland P.W.H."/>
            <person name="King N."/>
            <person name="Lang F.B.F."/>
            <person name="Roger A.J."/>
            <person name="Ruiz-Trillo I."/>
            <person name="Haas B."/>
            <person name="Nusbaum C."/>
            <person name="Birren B."/>
        </authorList>
    </citation>
    <scope>NUCLEOTIDE SEQUENCE [LARGE SCALE GENOMIC DNA]</scope>
    <source>
        <strain evidence="1 2">JP610</strain>
    </source>
</reference>
<feature type="non-terminal residue" evidence="1">
    <location>
        <position position="52"/>
    </location>
</feature>
<organism evidence="1 2">
    <name type="scientific">Sphaeroforma arctica JP610</name>
    <dbReference type="NCBI Taxonomy" id="667725"/>
    <lineage>
        <taxon>Eukaryota</taxon>
        <taxon>Ichthyosporea</taxon>
        <taxon>Ichthyophonida</taxon>
        <taxon>Sphaeroforma</taxon>
    </lineage>
</organism>
<evidence type="ECO:0000313" key="2">
    <source>
        <dbReference type="Proteomes" id="UP000054560"/>
    </source>
</evidence>
<protein>
    <submittedName>
        <fullName evidence="1">Uncharacterized protein</fullName>
    </submittedName>
</protein>